<dbReference type="Pfam" id="PF25596">
    <property type="entry name" value="CPSase_L_D1"/>
    <property type="match status" value="2"/>
</dbReference>
<comment type="catalytic activity">
    <reaction evidence="12">
        <text>hydrogencarbonate + L-glutamine + 2 ATP + H2O = carbamoyl phosphate + L-glutamate + 2 ADP + phosphate + 2 H(+)</text>
        <dbReference type="Rhea" id="RHEA:18633"/>
        <dbReference type="ChEBI" id="CHEBI:15377"/>
        <dbReference type="ChEBI" id="CHEBI:15378"/>
        <dbReference type="ChEBI" id="CHEBI:17544"/>
        <dbReference type="ChEBI" id="CHEBI:29985"/>
        <dbReference type="ChEBI" id="CHEBI:30616"/>
        <dbReference type="ChEBI" id="CHEBI:43474"/>
        <dbReference type="ChEBI" id="CHEBI:58228"/>
        <dbReference type="ChEBI" id="CHEBI:58359"/>
        <dbReference type="ChEBI" id="CHEBI:456216"/>
        <dbReference type="EC" id="6.3.5.5"/>
    </reaction>
</comment>
<dbReference type="Proteomes" id="UP000593591">
    <property type="component" value="Chromosome"/>
</dbReference>
<dbReference type="InterPro" id="IPR058047">
    <property type="entry name" value="CPSase_preATP-grasp"/>
</dbReference>
<evidence type="ECO:0000313" key="19">
    <source>
        <dbReference type="Proteomes" id="UP000593591"/>
    </source>
</evidence>
<dbReference type="InterPro" id="IPR005480">
    <property type="entry name" value="CPSase_lsu_oligo"/>
</dbReference>
<dbReference type="SMART" id="SM00851">
    <property type="entry name" value="MGS"/>
    <property type="match status" value="1"/>
</dbReference>
<feature type="domain" description="ATP-grasp" evidence="14">
    <location>
        <begin position="640"/>
        <end position="830"/>
    </location>
</feature>
<dbReference type="Gene3D" id="1.10.1030.10">
    <property type="entry name" value="Carbamoyl-phosphate synthetase, large subunit oligomerisation domain"/>
    <property type="match status" value="1"/>
</dbReference>
<dbReference type="PROSITE" id="PS51855">
    <property type="entry name" value="MGS"/>
    <property type="match status" value="1"/>
</dbReference>
<comment type="catalytic activity">
    <reaction evidence="11">
        <text>hydrogencarbonate + NH4(+) + 2 ATP = carbamoyl phosphate + 2 ADP + phosphate + 2 H(+)</text>
        <dbReference type="Rhea" id="RHEA:18029"/>
        <dbReference type="ChEBI" id="CHEBI:15378"/>
        <dbReference type="ChEBI" id="CHEBI:17544"/>
        <dbReference type="ChEBI" id="CHEBI:28938"/>
        <dbReference type="ChEBI" id="CHEBI:30616"/>
        <dbReference type="ChEBI" id="CHEBI:43474"/>
        <dbReference type="ChEBI" id="CHEBI:58228"/>
        <dbReference type="ChEBI" id="CHEBI:456216"/>
        <dbReference type="EC" id="6.3.4.16"/>
    </reaction>
</comment>
<dbReference type="GO" id="GO:0006541">
    <property type="term" value="P:glutamine metabolic process"/>
    <property type="evidence" value="ECO:0007669"/>
    <property type="project" value="TreeGrafter"/>
</dbReference>
<keyword evidence="5" id="KW-0028">Amino-acid biosynthesis</keyword>
<feature type="domain" description="ATP-grasp" evidence="14">
    <location>
        <begin position="133"/>
        <end position="328"/>
    </location>
</feature>
<dbReference type="NCBIfam" id="NF003671">
    <property type="entry name" value="PRK05294.1"/>
    <property type="match status" value="1"/>
</dbReference>
<dbReference type="InterPro" id="IPR013815">
    <property type="entry name" value="ATP_grasp_subdomain_1"/>
</dbReference>
<evidence type="ECO:0000256" key="5">
    <source>
        <dbReference type="ARBA" id="ARBA00022605"/>
    </source>
</evidence>
<dbReference type="InterPro" id="IPR005479">
    <property type="entry name" value="CPAse_ATP-bd"/>
</dbReference>
<dbReference type="Pfam" id="PF02142">
    <property type="entry name" value="MGS"/>
    <property type="match status" value="1"/>
</dbReference>
<dbReference type="SMART" id="SM01096">
    <property type="entry name" value="CPSase_L_D3"/>
    <property type="match status" value="1"/>
</dbReference>
<evidence type="ECO:0000256" key="8">
    <source>
        <dbReference type="ARBA" id="ARBA00022741"/>
    </source>
</evidence>
<dbReference type="InterPro" id="IPR005483">
    <property type="entry name" value="CPSase_dom"/>
</dbReference>
<dbReference type="GO" id="GO:0004088">
    <property type="term" value="F:carbamoyl-phosphate synthase (glutamine-hydrolyzing) activity"/>
    <property type="evidence" value="ECO:0007669"/>
    <property type="project" value="UniProtKB-EC"/>
</dbReference>
<evidence type="ECO:0000256" key="4">
    <source>
        <dbReference type="ARBA" id="ARBA00022598"/>
    </source>
</evidence>
<dbReference type="EMBL" id="JACHFR010000005">
    <property type="protein sequence ID" value="MBB5219991.1"/>
    <property type="molecule type" value="Genomic_DNA"/>
</dbReference>
<evidence type="ECO:0000256" key="13">
    <source>
        <dbReference type="PROSITE-ProRule" id="PRU00409"/>
    </source>
</evidence>
<dbReference type="SUPFAM" id="SSF56059">
    <property type="entry name" value="Glutathione synthetase ATP-binding domain-like"/>
    <property type="match status" value="2"/>
</dbReference>
<evidence type="ECO:0000256" key="7">
    <source>
        <dbReference type="ARBA" id="ARBA00022737"/>
    </source>
</evidence>
<dbReference type="Pfam" id="PF02787">
    <property type="entry name" value="CPSase_L_D3"/>
    <property type="match status" value="1"/>
</dbReference>
<evidence type="ECO:0000256" key="11">
    <source>
        <dbReference type="ARBA" id="ARBA00047359"/>
    </source>
</evidence>
<evidence type="ECO:0000256" key="12">
    <source>
        <dbReference type="ARBA" id="ARBA00048816"/>
    </source>
</evidence>
<keyword evidence="18" id="KW-1185">Reference proteome</keyword>
<dbReference type="PRINTS" id="PR00098">
    <property type="entry name" value="CPSASE"/>
</dbReference>
<dbReference type="EC" id="6.3.5.5" evidence="16"/>
<sequence length="1060" mass="116647">MPLNNDIRKVMIIGSGPIVIGQAAEFDYAGNQACKALKSLGLEVCLVNSNPATLMTDRTMADEIYLEPLTLTTLQRIIEKEKPDSLLSTLGGQTGLTLSMELAKSGFLESHGVKLLGARPLTIDKAEDRQMFKDTMESIGEPCIPSKVVTSYEDALDFAKNVIGLPAIIRPAFTLGGTGGGIANTWAEFDEIAHNGLHRSPIHQILVEKCISGWKEIEFEVMRDSKGNVITVCSMENFDPVGVHTGDSIVIAPTVTLADKEYQMLRSAALNIISALEIEGGCNCQFALNPDTFEYAVIEVNPRVSRSSALASKATGYPIAKVAALIAVGFTLDEIPNFVTKKTKACFEPVLDYVVVKMPKFPFDKFVYASRKLGTQMKATGEVMAIGQNFEEAILKAVRGAELGVKDLNLPLFEKEFDEKIKERVSQCTDQRIFAIYQALKRHLMSVDEIHEVTRIDRWFLWKLEKIAESSSELYSPCSFKMVDTCAGEFEAETPYFYSTAGGENEAEKFLAETRKKDSKGTIVVLGSGPIRIGQGIEFDYSSVQCIWALKKLGYEVAIINNNPETVSTDFDIADRLYFEPLTPVDVMNVINVEKPEGVVVAFGGGTAIKLAEFLHSQGIKILGTSADAIDLAEDRERFEELCEKLNVNRPKGETVFTEVEALEAAAKLGYPVLMRPSYVLGGQNMIIARNSADIKEYMKIILSQKIENPVLIDKYMEGTELEIDCICDGHEVLIPGIMEHVERTGIHSGDSIAVYPPWSFTPEMTKEVVEKSTAMALALGTKGLVNIQWLFYNGELNIIEANPRSSRTVPYLSKVTGVPMVELATRAMLGEKVSDMGFGTGLYRAPDYFAVKVPVFSFEKLMNVDTHLGPEMKSTGEVLGIAPTREEALFKGMAAAGWKMIHPKDFCSENSSCQNDAFDGRDEALNDKCGILFSVRESDLPELPSLARKFYDMGFKLYGTTGNAATIERSGMQVTHVAKVHEDYHDNVMTLLESGRVVYVVSTSAKGRDPVAESVKLRRLAVERDIDCLTSMDTANALADCLMGKYSLDNVSLVNICEL</sequence>
<dbReference type="GO" id="GO:0006526">
    <property type="term" value="P:L-arginine biosynthetic process"/>
    <property type="evidence" value="ECO:0007669"/>
    <property type="project" value="UniProtKB-KW"/>
</dbReference>
<dbReference type="SUPFAM" id="SSF52335">
    <property type="entry name" value="Methylglyoxal synthase-like"/>
    <property type="match status" value="1"/>
</dbReference>
<keyword evidence="4 16" id="KW-0436">Ligase</keyword>
<dbReference type="GO" id="GO:0004087">
    <property type="term" value="F:carbamoyl-phosphate synthase (ammonia) activity"/>
    <property type="evidence" value="ECO:0007669"/>
    <property type="project" value="UniProtKB-EC"/>
</dbReference>
<dbReference type="Gene3D" id="3.30.1490.20">
    <property type="entry name" value="ATP-grasp fold, A domain"/>
    <property type="match status" value="1"/>
</dbReference>
<dbReference type="RefSeq" id="WP_184653644.1">
    <property type="nucleotide sequence ID" value="NZ_JACHFR010000005.1"/>
</dbReference>
<comment type="similarity">
    <text evidence="2">Belongs to the CarB family.</text>
</comment>
<evidence type="ECO:0000313" key="17">
    <source>
        <dbReference type="EMBL" id="QOS40689.1"/>
    </source>
</evidence>
<evidence type="ECO:0000256" key="2">
    <source>
        <dbReference type="ARBA" id="ARBA00009799"/>
    </source>
</evidence>
<dbReference type="GO" id="GO:0005524">
    <property type="term" value="F:ATP binding"/>
    <property type="evidence" value="ECO:0007669"/>
    <property type="project" value="UniProtKB-UniRule"/>
</dbReference>
<evidence type="ECO:0000313" key="16">
    <source>
        <dbReference type="EMBL" id="MBB5219991.1"/>
    </source>
</evidence>
<dbReference type="FunFam" id="3.40.50.20:FF:000001">
    <property type="entry name" value="Carbamoyl-phosphate synthase large chain"/>
    <property type="match status" value="2"/>
</dbReference>
<dbReference type="AlphaFoldDB" id="A0A840SKW0"/>
<dbReference type="FunFam" id="3.30.470.20:FF:000026">
    <property type="entry name" value="Carbamoyl-phosphate synthase large chain"/>
    <property type="match status" value="1"/>
</dbReference>
<evidence type="ECO:0000256" key="6">
    <source>
        <dbReference type="ARBA" id="ARBA00022723"/>
    </source>
</evidence>
<dbReference type="PANTHER" id="PTHR11405:SF53">
    <property type="entry name" value="CARBAMOYL-PHOSPHATE SYNTHASE [AMMONIA], MITOCHONDRIAL"/>
    <property type="match status" value="1"/>
</dbReference>
<dbReference type="PROSITE" id="PS00867">
    <property type="entry name" value="CPSASE_2"/>
    <property type="match status" value="2"/>
</dbReference>
<evidence type="ECO:0000256" key="9">
    <source>
        <dbReference type="ARBA" id="ARBA00022840"/>
    </source>
</evidence>
<dbReference type="Gene3D" id="3.40.50.1380">
    <property type="entry name" value="Methylglyoxal synthase-like domain"/>
    <property type="match status" value="1"/>
</dbReference>
<dbReference type="SUPFAM" id="SSF52440">
    <property type="entry name" value="PreATP-grasp domain"/>
    <property type="match status" value="2"/>
</dbReference>
<dbReference type="EMBL" id="CP031517">
    <property type="protein sequence ID" value="QOS40689.1"/>
    <property type="molecule type" value="Genomic_DNA"/>
</dbReference>
<dbReference type="PROSITE" id="PS50975">
    <property type="entry name" value="ATP_GRASP"/>
    <property type="match status" value="2"/>
</dbReference>
<evidence type="ECO:0000256" key="1">
    <source>
        <dbReference type="ARBA" id="ARBA00005077"/>
    </source>
</evidence>
<dbReference type="PANTHER" id="PTHR11405">
    <property type="entry name" value="CARBAMOYLTRANSFERASE FAMILY MEMBER"/>
    <property type="match status" value="1"/>
</dbReference>
<reference evidence="17 19" key="1">
    <citation type="submission" date="2018-08" db="EMBL/GenBank/DDBJ databases">
        <title>The first complete genome of Treponema rectale (CHPAT), a commensal spirochete of the bovine rectum.</title>
        <authorList>
            <person name="Staton G.J."/>
            <person name="Clegg S.R."/>
            <person name="Carter S.D."/>
            <person name="Radford A.D."/>
            <person name="Darby A."/>
            <person name="Hall N."/>
            <person name="Birtles R.J."/>
            <person name="Evans N.J."/>
        </authorList>
    </citation>
    <scope>NUCLEOTIDE SEQUENCE [LARGE SCALE GENOMIC DNA]</scope>
    <source>
        <strain evidence="17 19">CHPA</strain>
    </source>
</reference>
<organism evidence="16 18">
    <name type="scientific">Treponema rectale</name>
    <dbReference type="NCBI Taxonomy" id="744512"/>
    <lineage>
        <taxon>Bacteria</taxon>
        <taxon>Pseudomonadati</taxon>
        <taxon>Spirochaetota</taxon>
        <taxon>Spirochaetia</taxon>
        <taxon>Spirochaetales</taxon>
        <taxon>Treponemataceae</taxon>
        <taxon>Treponema</taxon>
    </lineage>
</organism>
<dbReference type="InterPro" id="IPR011607">
    <property type="entry name" value="MGS-like_dom"/>
</dbReference>
<comment type="pathway">
    <text evidence="1">Amino-acid biosynthesis; L-arginine biosynthesis; carbamoyl phosphate from bicarbonate: step 1/1.</text>
</comment>
<dbReference type="InterPro" id="IPR011761">
    <property type="entry name" value="ATP-grasp"/>
</dbReference>
<keyword evidence="3" id="KW-0055">Arginine biosynthesis</keyword>
<dbReference type="InterPro" id="IPR016185">
    <property type="entry name" value="PreATP-grasp_dom_sf"/>
</dbReference>
<keyword evidence="6" id="KW-0479">Metal-binding</keyword>
<reference evidence="16 18" key="2">
    <citation type="submission" date="2020-08" db="EMBL/GenBank/DDBJ databases">
        <title>Genomic Encyclopedia of Type Strains, Phase IV (KMG-IV): sequencing the most valuable type-strain genomes for metagenomic binning, comparative biology and taxonomic classification.</title>
        <authorList>
            <person name="Goeker M."/>
        </authorList>
    </citation>
    <scope>NUCLEOTIDE SEQUENCE [LARGE SCALE GENOMIC DNA]</scope>
    <source>
        <strain evidence="16 18">DSM 103679</strain>
    </source>
</reference>
<dbReference type="InterPro" id="IPR036897">
    <property type="entry name" value="CarbamoylP_synth_lsu_oligo_sf"/>
</dbReference>
<keyword evidence="10" id="KW-0464">Manganese</keyword>
<feature type="domain" description="MGS-like" evidence="15">
    <location>
        <begin position="924"/>
        <end position="1060"/>
    </location>
</feature>
<dbReference type="KEGG" id="trc:DYE49_09565"/>
<gene>
    <name evidence="17" type="ORF">DYE49_09565</name>
    <name evidence="16" type="ORF">HNP77_002381</name>
</gene>
<evidence type="ECO:0000313" key="18">
    <source>
        <dbReference type="Proteomes" id="UP000578697"/>
    </source>
</evidence>
<dbReference type="Gene3D" id="3.40.50.20">
    <property type="match status" value="2"/>
</dbReference>
<keyword evidence="7" id="KW-0677">Repeat</keyword>
<dbReference type="Pfam" id="PF02786">
    <property type="entry name" value="CPSase_L_D2"/>
    <property type="match status" value="2"/>
</dbReference>
<dbReference type="SUPFAM" id="SSF48108">
    <property type="entry name" value="Carbamoyl phosphate synthetase, large subunit connection domain"/>
    <property type="match status" value="1"/>
</dbReference>
<protein>
    <submittedName>
        <fullName evidence="16">Carbamoyl-phosphate synthase large subunit</fullName>
        <ecNumber evidence="16">6.3.5.5</ecNumber>
    </submittedName>
</protein>
<keyword evidence="9 13" id="KW-0067">ATP-binding</keyword>
<evidence type="ECO:0000256" key="10">
    <source>
        <dbReference type="ARBA" id="ARBA00023211"/>
    </source>
</evidence>
<proteinExistence type="inferred from homology"/>
<accession>A0A840SKW0</accession>
<dbReference type="GO" id="GO:0046872">
    <property type="term" value="F:metal ion binding"/>
    <property type="evidence" value="ECO:0007669"/>
    <property type="project" value="UniProtKB-KW"/>
</dbReference>
<dbReference type="Proteomes" id="UP000578697">
    <property type="component" value="Unassembled WGS sequence"/>
</dbReference>
<dbReference type="FunFam" id="3.30.470.20:FF:000001">
    <property type="entry name" value="Carbamoyl-phosphate synthase large chain"/>
    <property type="match status" value="1"/>
</dbReference>
<dbReference type="Gene3D" id="3.30.470.20">
    <property type="entry name" value="ATP-grasp fold, B domain"/>
    <property type="match status" value="2"/>
</dbReference>
<evidence type="ECO:0000256" key="3">
    <source>
        <dbReference type="ARBA" id="ARBA00022571"/>
    </source>
</evidence>
<evidence type="ECO:0000259" key="15">
    <source>
        <dbReference type="PROSITE" id="PS51855"/>
    </source>
</evidence>
<dbReference type="InterPro" id="IPR036914">
    <property type="entry name" value="MGS-like_dom_sf"/>
</dbReference>
<dbReference type="GO" id="GO:0005737">
    <property type="term" value="C:cytoplasm"/>
    <property type="evidence" value="ECO:0007669"/>
    <property type="project" value="TreeGrafter"/>
</dbReference>
<evidence type="ECO:0000259" key="14">
    <source>
        <dbReference type="PROSITE" id="PS50975"/>
    </source>
</evidence>
<keyword evidence="8 13" id="KW-0547">Nucleotide-binding</keyword>
<name>A0A840SKW0_9SPIR</name>